<evidence type="ECO:0000256" key="1">
    <source>
        <dbReference type="ARBA" id="ARBA00022729"/>
    </source>
</evidence>
<sequence length="636" mass="69376">MFRKSLLVIAFLSATYLSHAQIYVSPSSYVFVNNEMLFVKQEVILSYASGNEGNLYLRRGGQLLQGGTTTTTNRGAGKISVFQEGTADNYDYNYWCSPVGSVVAAQENVTGNIGSNVNNMFFRPTDITNSTAATILPYGNYDGQANPLSISARWLWKFVNATAYSQWVYVGGGQTIFAGEGFAMKGTAGTDVTNVDGVVANNPGSQQRIDFRGRPNDGDIDINCSPGQQTLTGNPYPSAIDLSYFLLDNAACDGTAQFWEQDKTVNSHTLANYKGGYGTFSPAATLSQVLAGTAGSGIYTPAVFYSYDSGGNQGPIAATPGNYYQRRFSPIGQGFLVTGGSAGIITMRNRYRVFVREGAVNNSQFEKNTVSNTLANVANTTSYNPNLTDEAFPNVMAVSGIDYTNESKRPHPQIRINTLIDNQGIRQGVIGFHPEATDGIDRGMDAIASDDALPSDMFFVIEDKDYIINMIAFDEDKKIPVGFRNAAAANYRITVKDIINADQVENIYLHDKVNNLYYDIKNGVHELNLPAGTNKTRYEITFKQESNLGLGENIKNSLVVYQDNSGHALNVSNPMLLDLNSLSLYDVVGKTIFEKTKLGSKTTYTFPTSGLSDGIYIVKMITSDNQEISKKIIIKN</sequence>
<dbReference type="EMBL" id="CP101751">
    <property type="protein sequence ID" value="UUC45675.1"/>
    <property type="molecule type" value="Genomic_DNA"/>
</dbReference>
<dbReference type="NCBIfam" id="NF033708">
    <property type="entry name" value="T9SS_Cterm_ChiA"/>
    <property type="match status" value="1"/>
</dbReference>
<dbReference type="Pfam" id="PF18962">
    <property type="entry name" value="Por_Secre_tail"/>
    <property type="match status" value="1"/>
</dbReference>
<dbReference type="NCBIfam" id="TIGR04183">
    <property type="entry name" value="Por_Secre_tail"/>
    <property type="match status" value="1"/>
</dbReference>
<reference evidence="4" key="1">
    <citation type="submission" date="2022-07" db="EMBL/GenBank/DDBJ databases">
        <title>Isolation, identification, and degradation of a PFOSA degrading strain from sewage treatment plant.</title>
        <authorList>
            <person name="Zhang L."/>
            <person name="Huo Y."/>
        </authorList>
    </citation>
    <scope>NUCLEOTIDE SEQUENCE</scope>
    <source>
        <strain evidence="4">C1</strain>
    </source>
</reference>
<evidence type="ECO:0000313" key="5">
    <source>
        <dbReference type="Proteomes" id="UP001059844"/>
    </source>
</evidence>
<evidence type="ECO:0000313" key="4">
    <source>
        <dbReference type="EMBL" id="UUC45675.1"/>
    </source>
</evidence>
<feature type="chain" id="PRO_5045896953" evidence="2">
    <location>
        <begin position="21"/>
        <end position="636"/>
    </location>
</feature>
<accession>A0ABY5IS42</accession>
<evidence type="ECO:0000256" key="2">
    <source>
        <dbReference type="SAM" id="SignalP"/>
    </source>
</evidence>
<name>A0ABY5IS42_9FLAO</name>
<organism evidence="4 5">
    <name type="scientific">Flavobacterium cerinum</name>
    <dbReference type="NCBI Taxonomy" id="2502784"/>
    <lineage>
        <taxon>Bacteria</taxon>
        <taxon>Pseudomonadati</taxon>
        <taxon>Bacteroidota</taxon>
        <taxon>Flavobacteriia</taxon>
        <taxon>Flavobacteriales</taxon>
        <taxon>Flavobacteriaceae</taxon>
        <taxon>Flavobacterium</taxon>
    </lineage>
</organism>
<dbReference type="Proteomes" id="UP001059844">
    <property type="component" value="Chromosome"/>
</dbReference>
<keyword evidence="5" id="KW-1185">Reference proteome</keyword>
<protein>
    <submittedName>
        <fullName evidence="4">T9SS type A sorting domain-containing protein</fullName>
    </submittedName>
</protein>
<proteinExistence type="predicted"/>
<dbReference type="InterPro" id="IPR026444">
    <property type="entry name" value="Secre_tail"/>
</dbReference>
<gene>
    <name evidence="4" type="ORF">NOX80_00330</name>
</gene>
<feature type="signal peptide" evidence="2">
    <location>
        <begin position="1"/>
        <end position="20"/>
    </location>
</feature>
<keyword evidence="1 2" id="KW-0732">Signal</keyword>
<feature type="domain" description="Secretion system C-terminal sorting" evidence="3">
    <location>
        <begin position="579"/>
        <end position="634"/>
    </location>
</feature>
<evidence type="ECO:0000259" key="3">
    <source>
        <dbReference type="Pfam" id="PF18962"/>
    </source>
</evidence>
<dbReference type="RefSeq" id="WP_256551363.1">
    <property type="nucleotide sequence ID" value="NZ_CP101751.1"/>
</dbReference>